<dbReference type="InterPro" id="IPR014562">
    <property type="entry name" value="UCP030959_TPR_rpt-cont"/>
</dbReference>
<evidence type="ECO:0000313" key="3">
    <source>
        <dbReference type="Proteomes" id="UP001597061"/>
    </source>
</evidence>
<dbReference type="InterPro" id="IPR011990">
    <property type="entry name" value="TPR-like_helical_dom_sf"/>
</dbReference>
<dbReference type="PIRSF" id="PIRSF030959">
    <property type="entry name" value="UCP030959"/>
    <property type="match status" value="1"/>
</dbReference>
<dbReference type="EMBL" id="JBHTJI010000001">
    <property type="protein sequence ID" value="MFD0989648.1"/>
    <property type="molecule type" value="Genomic_DNA"/>
</dbReference>
<dbReference type="SUPFAM" id="SSF48452">
    <property type="entry name" value="TPR-like"/>
    <property type="match status" value="1"/>
</dbReference>
<keyword evidence="1" id="KW-0812">Transmembrane</keyword>
<evidence type="ECO:0000256" key="1">
    <source>
        <dbReference type="SAM" id="Phobius"/>
    </source>
</evidence>
<accession>A0ABW3JGN0</accession>
<evidence type="ECO:0000313" key="2">
    <source>
        <dbReference type="EMBL" id="MFD0989648.1"/>
    </source>
</evidence>
<sequence length="241" mass="28463">MPYYLILILQGYCVYHAYKNGNAYYWYFLIMFLPLVGCIIYLITQVYNKRDAVKIQEEIVSVINPTKKIKDLEKRLQFSETYQNRVNLADALLNIKDYKTAIPYYLEALQDTSQNDFYVTKKLIAAYFGSQDYEKVVFYAEKIQNQVEFKKSRAQFLYGLALEKLGKFEEAELNLRKIDVRYSFYNERLALAKFLINQSKTADAKEILEEIKVESQNMTSVNKRLYRATIQEVEKLLAELK</sequence>
<gene>
    <name evidence="2" type="ORF">ACFQ1R_06035</name>
</gene>
<keyword evidence="3" id="KW-1185">Reference proteome</keyword>
<dbReference type="InterPro" id="IPR019734">
    <property type="entry name" value="TPR_rpt"/>
</dbReference>
<protein>
    <recommendedName>
        <fullName evidence="4">Tetratricopeptide repeat protein</fullName>
    </recommendedName>
</protein>
<keyword evidence="1" id="KW-0472">Membrane</keyword>
<dbReference type="Pfam" id="PF13181">
    <property type="entry name" value="TPR_8"/>
    <property type="match status" value="2"/>
</dbReference>
<name>A0ABW3JGN0_9FLAO</name>
<reference evidence="3" key="1">
    <citation type="journal article" date="2019" name="Int. J. Syst. Evol. Microbiol.">
        <title>The Global Catalogue of Microorganisms (GCM) 10K type strain sequencing project: providing services to taxonomists for standard genome sequencing and annotation.</title>
        <authorList>
            <consortium name="The Broad Institute Genomics Platform"/>
            <consortium name="The Broad Institute Genome Sequencing Center for Infectious Disease"/>
            <person name="Wu L."/>
            <person name="Ma J."/>
        </authorList>
    </citation>
    <scope>NUCLEOTIDE SEQUENCE [LARGE SCALE GENOMIC DNA]</scope>
    <source>
        <strain evidence="3">CCUG 62414</strain>
    </source>
</reference>
<dbReference type="Proteomes" id="UP001597061">
    <property type="component" value="Unassembled WGS sequence"/>
</dbReference>
<proteinExistence type="predicted"/>
<keyword evidence="1" id="KW-1133">Transmembrane helix</keyword>
<evidence type="ECO:0008006" key="4">
    <source>
        <dbReference type="Google" id="ProtNLM"/>
    </source>
</evidence>
<feature type="transmembrane region" description="Helical" evidence="1">
    <location>
        <begin position="24"/>
        <end position="44"/>
    </location>
</feature>
<dbReference type="Gene3D" id="1.25.40.10">
    <property type="entry name" value="Tetratricopeptide repeat domain"/>
    <property type="match status" value="1"/>
</dbReference>
<dbReference type="RefSeq" id="WP_379925228.1">
    <property type="nucleotide sequence ID" value="NZ_JBHTJI010000001.1"/>
</dbReference>
<comment type="caution">
    <text evidence="2">The sequence shown here is derived from an EMBL/GenBank/DDBJ whole genome shotgun (WGS) entry which is preliminary data.</text>
</comment>
<organism evidence="2 3">
    <name type="scientific">Mariniflexile jejuense</name>
    <dbReference type="NCBI Taxonomy" id="1173582"/>
    <lineage>
        <taxon>Bacteria</taxon>
        <taxon>Pseudomonadati</taxon>
        <taxon>Bacteroidota</taxon>
        <taxon>Flavobacteriia</taxon>
        <taxon>Flavobacteriales</taxon>
        <taxon>Flavobacteriaceae</taxon>
        <taxon>Mariniflexile</taxon>
    </lineage>
</organism>